<proteinExistence type="predicted"/>
<reference evidence="2" key="1">
    <citation type="submission" date="2022-03" db="EMBL/GenBank/DDBJ databases">
        <authorList>
            <person name="Martin C."/>
        </authorList>
    </citation>
    <scope>NUCLEOTIDE SEQUENCE</scope>
</reference>
<name>A0A8S4ND67_OWEFU</name>
<feature type="region of interest" description="Disordered" evidence="1">
    <location>
        <begin position="30"/>
        <end position="88"/>
    </location>
</feature>
<feature type="compositionally biased region" description="Basic and acidic residues" evidence="1">
    <location>
        <begin position="55"/>
        <end position="88"/>
    </location>
</feature>
<accession>A0A8S4ND67</accession>
<dbReference type="Proteomes" id="UP000749559">
    <property type="component" value="Unassembled WGS sequence"/>
</dbReference>
<evidence type="ECO:0008006" key="4">
    <source>
        <dbReference type="Google" id="ProtNLM"/>
    </source>
</evidence>
<dbReference type="EMBL" id="CAIIXF020000002">
    <property type="protein sequence ID" value="CAH1778084.1"/>
    <property type="molecule type" value="Genomic_DNA"/>
</dbReference>
<evidence type="ECO:0000256" key="1">
    <source>
        <dbReference type="SAM" id="MobiDB-lite"/>
    </source>
</evidence>
<keyword evidence="3" id="KW-1185">Reference proteome</keyword>
<organism evidence="2 3">
    <name type="scientific">Owenia fusiformis</name>
    <name type="common">Polychaete worm</name>
    <dbReference type="NCBI Taxonomy" id="6347"/>
    <lineage>
        <taxon>Eukaryota</taxon>
        <taxon>Metazoa</taxon>
        <taxon>Spiralia</taxon>
        <taxon>Lophotrochozoa</taxon>
        <taxon>Annelida</taxon>
        <taxon>Polychaeta</taxon>
        <taxon>Sedentaria</taxon>
        <taxon>Canalipalpata</taxon>
        <taxon>Sabellida</taxon>
        <taxon>Oweniida</taxon>
        <taxon>Oweniidae</taxon>
        <taxon>Owenia</taxon>
    </lineage>
</organism>
<protein>
    <recommendedName>
        <fullName evidence="4">BEN domain-containing protein</fullName>
    </recommendedName>
</protein>
<gene>
    <name evidence="2" type="ORF">OFUS_LOCUS5053</name>
</gene>
<dbReference type="AlphaFoldDB" id="A0A8S4ND67"/>
<evidence type="ECO:0000313" key="3">
    <source>
        <dbReference type="Proteomes" id="UP000749559"/>
    </source>
</evidence>
<dbReference type="Gene3D" id="1.10.10.2590">
    <property type="entry name" value="BEN domain"/>
    <property type="match status" value="1"/>
</dbReference>
<feature type="region of interest" description="Disordered" evidence="1">
    <location>
        <begin position="263"/>
        <end position="296"/>
    </location>
</feature>
<sequence>MIGIIPREYYLEKKDAEDICNEKLRKSALATYMTDTDRQDSTDTGADTTDDDDDRRETPKKSTDDDHHEDPETPQHSKETKKSSTKDRVAVLEKRYQSLKRKLNALEDRLLDMEEKPREQNDAESNLIEKVKHLQSTDVQDVIVTLSQQVFTKEELINRSVTGKKSHLGQKPPLKTELYNELQRVCMLKTGCSKDVFRSKFRNLQKVLDHPRYAGEWPQVAKLIRINDKKGTYKIQWEKLPVKLNNTDSESGKVSEENGLLSEADMIGPSIEPDGIDTSGKGRVRRKPSWMNDYIA</sequence>
<dbReference type="OrthoDB" id="6153321at2759"/>
<evidence type="ECO:0000313" key="2">
    <source>
        <dbReference type="EMBL" id="CAH1778084.1"/>
    </source>
</evidence>
<comment type="caution">
    <text evidence="2">The sequence shown here is derived from an EMBL/GenBank/DDBJ whole genome shotgun (WGS) entry which is preliminary data.</text>
</comment>